<comment type="similarity">
    <text evidence="1">Belongs to the protein kinase superfamily. STE Ser/Thr protein kinase family. STE20 subfamily.</text>
</comment>
<name>A0A7R9LC53_9ACAR</name>
<evidence type="ECO:0000313" key="4">
    <source>
        <dbReference type="Proteomes" id="UP000728032"/>
    </source>
</evidence>
<keyword evidence="4" id="KW-1185">Reference proteome</keyword>
<protein>
    <recommendedName>
        <fullName evidence="2">Protein kinase domain-containing protein</fullName>
    </recommendedName>
</protein>
<dbReference type="OrthoDB" id="840771at2759"/>
<dbReference type="GO" id="GO:1902554">
    <property type="term" value="C:serine/threonine protein kinase complex"/>
    <property type="evidence" value="ECO:0007669"/>
    <property type="project" value="TreeGrafter"/>
</dbReference>
<dbReference type="GO" id="GO:0005524">
    <property type="term" value="F:ATP binding"/>
    <property type="evidence" value="ECO:0007669"/>
    <property type="project" value="InterPro"/>
</dbReference>
<evidence type="ECO:0000256" key="1">
    <source>
        <dbReference type="ARBA" id="ARBA00008874"/>
    </source>
</evidence>
<feature type="domain" description="Protein kinase" evidence="2">
    <location>
        <begin position="28"/>
        <end position="316"/>
    </location>
</feature>
<dbReference type="GO" id="GO:0004672">
    <property type="term" value="F:protein kinase activity"/>
    <property type="evidence" value="ECO:0007669"/>
    <property type="project" value="InterPro"/>
</dbReference>
<dbReference type="EMBL" id="OC915158">
    <property type="protein sequence ID" value="CAD7638970.1"/>
    <property type="molecule type" value="Genomic_DNA"/>
</dbReference>
<proteinExistence type="inferred from homology"/>
<dbReference type="Gene3D" id="1.10.510.10">
    <property type="entry name" value="Transferase(Phosphotransferase) domain 1"/>
    <property type="match status" value="1"/>
</dbReference>
<accession>A0A7R9LC53</accession>
<dbReference type="Proteomes" id="UP000728032">
    <property type="component" value="Unassembled WGS sequence"/>
</dbReference>
<dbReference type="SUPFAM" id="SSF56112">
    <property type="entry name" value="Protein kinase-like (PK-like)"/>
    <property type="match status" value="1"/>
</dbReference>
<dbReference type="PANTHER" id="PTHR48014">
    <property type="entry name" value="SERINE/THREONINE-PROTEIN KINASE FRAY2"/>
    <property type="match status" value="1"/>
</dbReference>
<dbReference type="Gene3D" id="3.30.200.20">
    <property type="entry name" value="Phosphorylase Kinase, domain 1"/>
    <property type="match status" value="1"/>
</dbReference>
<dbReference type="GO" id="GO:0006611">
    <property type="term" value="P:protein export from nucleus"/>
    <property type="evidence" value="ECO:0007669"/>
    <property type="project" value="TreeGrafter"/>
</dbReference>
<dbReference type="AlphaFoldDB" id="A0A7R9LC53"/>
<evidence type="ECO:0000259" key="2">
    <source>
        <dbReference type="PROSITE" id="PS50011"/>
    </source>
</evidence>
<gene>
    <name evidence="3" type="ORF">ONB1V03_LOCUS1700</name>
</gene>
<dbReference type="PROSITE" id="PS50011">
    <property type="entry name" value="PROTEIN_KINASE_DOM"/>
    <property type="match status" value="1"/>
</dbReference>
<organism evidence="3">
    <name type="scientific">Oppiella nova</name>
    <dbReference type="NCBI Taxonomy" id="334625"/>
    <lineage>
        <taxon>Eukaryota</taxon>
        <taxon>Metazoa</taxon>
        <taxon>Ecdysozoa</taxon>
        <taxon>Arthropoda</taxon>
        <taxon>Chelicerata</taxon>
        <taxon>Arachnida</taxon>
        <taxon>Acari</taxon>
        <taxon>Acariformes</taxon>
        <taxon>Sarcoptiformes</taxon>
        <taxon>Oribatida</taxon>
        <taxon>Brachypylina</taxon>
        <taxon>Oppioidea</taxon>
        <taxon>Oppiidae</taxon>
        <taxon>Oppiella</taxon>
    </lineage>
</organism>
<dbReference type="InterPro" id="IPR000719">
    <property type="entry name" value="Prot_kinase_dom"/>
</dbReference>
<dbReference type="InterPro" id="IPR047173">
    <property type="entry name" value="STRAD_A/B-like"/>
</dbReference>
<evidence type="ECO:0000313" key="3">
    <source>
        <dbReference type="EMBL" id="CAD7638970.1"/>
    </source>
</evidence>
<dbReference type="InterPro" id="IPR011009">
    <property type="entry name" value="Kinase-like_dom_sf"/>
</dbReference>
<dbReference type="EMBL" id="CAJPVJ010000333">
    <property type="protein sequence ID" value="CAG2162100.1"/>
    <property type="molecule type" value="Genomic_DNA"/>
</dbReference>
<dbReference type="PANTHER" id="PTHR48014:SF21">
    <property type="entry name" value="SERINE_THREONINE-PROTEIN KINASE FRAY2"/>
    <property type="match status" value="1"/>
</dbReference>
<sequence length="374" mass="42142">MNALIHKSNSKTLSLDTIPTLESSQHLYQCVRQMKCQSSQDMFVVKHKPTGDEFALRRTNLEAVESLEFVVNEIKLTCLLKHKNLLPILCSFVSGCQLWTITPLARFGSASDLSRPSGLSELALAFIVRDVLSALVYLHKRGIIHRSVRGSHILVTAPEGRCLLSGLKHSTSCMIDGKWQTAIHHYPSHPEPNLNWLAPEVLEQNLLGYNAKSDIYSLGITLCELSNGCVPFEDVELTEMLLDKLTAHFPRPLDSTCQEICDLSTEEMSQEIRHKYEIYRNRTFSQSFHKFTIDLCLNFDPLLRPTASELLDHSFVKQIKKSSHNNLISLIPNIKPLDCVQPLKNSFNGDSSSSDDNIAKSNACEESLNDWNFS</sequence>
<dbReference type="GO" id="GO:0043539">
    <property type="term" value="F:protein serine/threonine kinase activator activity"/>
    <property type="evidence" value="ECO:0007669"/>
    <property type="project" value="InterPro"/>
</dbReference>
<reference evidence="3" key="1">
    <citation type="submission" date="2020-11" db="EMBL/GenBank/DDBJ databases">
        <authorList>
            <person name="Tran Van P."/>
        </authorList>
    </citation>
    <scope>NUCLEOTIDE SEQUENCE</scope>
</reference>
<dbReference type="Pfam" id="PF00069">
    <property type="entry name" value="Pkinase"/>
    <property type="match status" value="1"/>
</dbReference>